<comment type="function">
    <text evidence="3">The glycine cleavage system catalyzes the degradation of glycine. The H protein shuttles the methylamine group of glycine from the P protein to the T protein.</text>
</comment>
<dbReference type="AlphaFoldDB" id="A0A6I0EWK5"/>
<comment type="subunit">
    <text evidence="3">The glycine cleavage system is composed of four proteins: P, T, L and H.</text>
</comment>
<dbReference type="CDD" id="cd06848">
    <property type="entry name" value="GCS_H"/>
    <property type="match status" value="1"/>
</dbReference>
<evidence type="ECO:0000256" key="3">
    <source>
        <dbReference type="HAMAP-Rule" id="MF_00272"/>
    </source>
</evidence>
<dbReference type="InterPro" id="IPR017453">
    <property type="entry name" value="GCV_H_sub"/>
</dbReference>
<comment type="cofactor">
    <cofactor evidence="3">
        <name>(R)-lipoate</name>
        <dbReference type="ChEBI" id="CHEBI:83088"/>
    </cofactor>
    <text evidence="3">Binds 1 lipoyl cofactor covalently.</text>
</comment>
<dbReference type="GO" id="GO:0019464">
    <property type="term" value="P:glycine decarboxylation via glycine cleavage system"/>
    <property type="evidence" value="ECO:0007669"/>
    <property type="project" value="UniProtKB-UniRule"/>
</dbReference>
<accession>A0A6I0EWK5</accession>
<dbReference type="NCBIfam" id="TIGR00527">
    <property type="entry name" value="gcvH"/>
    <property type="match status" value="1"/>
</dbReference>
<dbReference type="Pfam" id="PF01597">
    <property type="entry name" value="GCV_H"/>
    <property type="match status" value="1"/>
</dbReference>
<comment type="caution">
    <text evidence="6">The sequence shown here is derived from an EMBL/GenBank/DDBJ whole genome shotgun (WGS) entry which is preliminary data.</text>
</comment>
<dbReference type="InterPro" id="IPR000089">
    <property type="entry name" value="Biotin_lipoyl"/>
</dbReference>
<feature type="modified residue" description="N6-lipoyllysine" evidence="3 4">
    <location>
        <position position="65"/>
    </location>
</feature>
<evidence type="ECO:0000259" key="5">
    <source>
        <dbReference type="PROSITE" id="PS50968"/>
    </source>
</evidence>
<dbReference type="InterPro" id="IPR033753">
    <property type="entry name" value="GCV_H/Fam206"/>
</dbReference>
<dbReference type="EMBL" id="WBZC01000075">
    <property type="protein sequence ID" value="KAB3529979.1"/>
    <property type="molecule type" value="Genomic_DNA"/>
</dbReference>
<dbReference type="PANTHER" id="PTHR11715">
    <property type="entry name" value="GLYCINE CLEAVAGE SYSTEM H PROTEIN"/>
    <property type="match status" value="1"/>
</dbReference>
<proteinExistence type="inferred from homology"/>
<dbReference type="PROSITE" id="PS50968">
    <property type="entry name" value="BIOTINYL_LIPOYL"/>
    <property type="match status" value="1"/>
</dbReference>
<dbReference type="HAMAP" id="MF_00272">
    <property type="entry name" value="GcvH"/>
    <property type="match status" value="1"/>
</dbReference>
<dbReference type="GO" id="GO:0005960">
    <property type="term" value="C:glycine cleavage complex"/>
    <property type="evidence" value="ECO:0007669"/>
    <property type="project" value="InterPro"/>
</dbReference>
<dbReference type="RefSeq" id="WP_151862293.1">
    <property type="nucleotide sequence ID" value="NZ_WBZC01000075.1"/>
</dbReference>
<name>A0A6I0EWK5_9FIRM</name>
<dbReference type="PANTHER" id="PTHR11715:SF3">
    <property type="entry name" value="GLYCINE CLEAVAGE SYSTEM H PROTEIN-RELATED"/>
    <property type="match status" value="1"/>
</dbReference>
<dbReference type="NCBIfam" id="NF002270">
    <property type="entry name" value="PRK01202.1"/>
    <property type="match status" value="1"/>
</dbReference>
<evidence type="ECO:0000256" key="4">
    <source>
        <dbReference type="PIRSR" id="PIRSR617453-50"/>
    </source>
</evidence>
<keyword evidence="7" id="KW-1185">Reference proteome</keyword>
<keyword evidence="2 3" id="KW-0450">Lipoyl</keyword>
<dbReference type="Proteomes" id="UP000432715">
    <property type="component" value="Unassembled WGS sequence"/>
</dbReference>
<dbReference type="InterPro" id="IPR011053">
    <property type="entry name" value="Single_hybrid_motif"/>
</dbReference>
<feature type="domain" description="Lipoyl-binding" evidence="5">
    <location>
        <begin position="24"/>
        <end position="105"/>
    </location>
</feature>
<evidence type="ECO:0000313" key="6">
    <source>
        <dbReference type="EMBL" id="KAB3529979.1"/>
    </source>
</evidence>
<evidence type="ECO:0000313" key="7">
    <source>
        <dbReference type="Proteomes" id="UP000432715"/>
    </source>
</evidence>
<dbReference type="GO" id="GO:0009249">
    <property type="term" value="P:protein lipoylation"/>
    <property type="evidence" value="ECO:0007669"/>
    <property type="project" value="TreeGrafter"/>
</dbReference>
<dbReference type="InterPro" id="IPR002930">
    <property type="entry name" value="GCV_H"/>
</dbReference>
<organism evidence="6 7">
    <name type="scientific">Alkaliphilus pronyensis</name>
    <dbReference type="NCBI Taxonomy" id="1482732"/>
    <lineage>
        <taxon>Bacteria</taxon>
        <taxon>Bacillati</taxon>
        <taxon>Bacillota</taxon>
        <taxon>Clostridia</taxon>
        <taxon>Peptostreptococcales</taxon>
        <taxon>Natronincolaceae</taxon>
        <taxon>Alkaliphilus</taxon>
    </lineage>
</organism>
<dbReference type="Gene3D" id="2.40.50.100">
    <property type="match status" value="1"/>
</dbReference>
<comment type="similarity">
    <text evidence="1 3">Belongs to the GcvH family.</text>
</comment>
<sequence length="129" mass="14655">MKAIVLKGLLYSKHHEWIKVEGDRAYIGITDYAQGSLGEIVYLELPAEGDQFKEGETFGVIESVKAASDAYMPFRGTVVEVNEELEDAPEKVNNSPYENWLIAVEIADESELEDLMKDEEYQEFCVKEE</sequence>
<evidence type="ECO:0000256" key="1">
    <source>
        <dbReference type="ARBA" id="ARBA00009249"/>
    </source>
</evidence>
<dbReference type="OrthoDB" id="9796712at2"/>
<dbReference type="SUPFAM" id="SSF51230">
    <property type="entry name" value="Single hybrid motif"/>
    <property type="match status" value="1"/>
</dbReference>
<evidence type="ECO:0000256" key="2">
    <source>
        <dbReference type="ARBA" id="ARBA00022823"/>
    </source>
</evidence>
<reference evidence="6 7" key="1">
    <citation type="submission" date="2019-10" db="EMBL/GenBank/DDBJ databases">
        <title>Alkaliphilus serpentinus sp. nov. and Alkaliphilus pronyensis sp. nov., two novel anaerobic alkaliphilic species isolated from the serpentinized-hosted hydrothermal field of the Prony Bay (New Caledonia).</title>
        <authorList>
            <person name="Postec A."/>
        </authorList>
    </citation>
    <scope>NUCLEOTIDE SEQUENCE [LARGE SCALE GENOMIC DNA]</scope>
    <source>
        <strain evidence="6 7">LacV</strain>
    </source>
</reference>
<dbReference type="GO" id="GO:0005737">
    <property type="term" value="C:cytoplasm"/>
    <property type="evidence" value="ECO:0007669"/>
    <property type="project" value="TreeGrafter"/>
</dbReference>
<protein>
    <recommendedName>
        <fullName evidence="3">Glycine cleavage system H protein</fullName>
    </recommendedName>
</protein>
<gene>
    <name evidence="3 6" type="primary">gcvH</name>
    <name evidence="6" type="ORF">F8154_14295</name>
</gene>